<dbReference type="OrthoDB" id="100767at2759"/>
<dbReference type="Pfam" id="PF13365">
    <property type="entry name" value="Trypsin_2"/>
    <property type="match status" value="1"/>
</dbReference>
<dbReference type="PANTHER" id="PTHR36234">
    <property type="entry name" value="LYSYL ENDOPEPTIDASE"/>
    <property type="match status" value="1"/>
</dbReference>
<gene>
    <name evidence="3" type="ORF">OS493_009602</name>
</gene>
<dbReference type="AlphaFoldDB" id="A0A9W9YR36"/>
<name>A0A9W9YR36_9CNID</name>
<sequence>MERDEVIISNGNGLQTTQMLSDRIMAVCYIETFIRTAGRVRQKRGSGFFSKLSLDGEDVYGVFTNNHVLGTIAEAENADAWFGYEETGGGEKVKLRPKVMFRTDKELDYTFVGVNKQDIDELQRRIQPMLLEPEPALKKDDAVFIFQHPKGRPKEYSQENILNIEKPYIYYKADTETGSSGSPVLTTVGLKLIAIHHKGSEELSYNKGTLSSEVLMHLEKGTYTKPSDTVSDSQDKEIFEDAPPSKRLKSDQEDSLKNSVPSEEVLDDLSQDIIPFWKRLGRNLKVPNAKLDEIQCDNIQYPGVKEKAYQMLMAWTDQGESATLSELSRALQALGNKRLAQKYCNTL</sequence>
<dbReference type="Gene3D" id="2.40.10.10">
    <property type="entry name" value="Trypsin-like serine proteases"/>
    <property type="match status" value="2"/>
</dbReference>
<feature type="domain" description="Death" evidence="2">
    <location>
        <begin position="277"/>
        <end position="347"/>
    </location>
</feature>
<dbReference type="Gene3D" id="1.10.533.10">
    <property type="entry name" value="Death Domain, Fas"/>
    <property type="match status" value="1"/>
</dbReference>
<organism evidence="3 4">
    <name type="scientific">Desmophyllum pertusum</name>
    <dbReference type="NCBI Taxonomy" id="174260"/>
    <lineage>
        <taxon>Eukaryota</taxon>
        <taxon>Metazoa</taxon>
        <taxon>Cnidaria</taxon>
        <taxon>Anthozoa</taxon>
        <taxon>Hexacorallia</taxon>
        <taxon>Scleractinia</taxon>
        <taxon>Caryophylliina</taxon>
        <taxon>Caryophylliidae</taxon>
        <taxon>Desmophyllum</taxon>
    </lineage>
</organism>
<evidence type="ECO:0000313" key="3">
    <source>
        <dbReference type="EMBL" id="KAJ7363448.1"/>
    </source>
</evidence>
<dbReference type="CDD" id="cd01670">
    <property type="entry name" value="Death"/>
    <property type="match status" value="1"/>
</dbReference>
<reference evidence="3" key="1">
    <citation type="submission" date="2023-01" db="EMBL/GenBank/DDBJ databases">
        <title>Genome assembly of the deep-sea coral Lophelia pertusa.</title>
        <authorList>
            <person name="Herrera S."/>
            <person name="Cordes E."/>
        </authorList>
    </citation>
    <scope>NUCLEOTIDE SEQUENCE</scope>
    <source>
        <strain evidence="3">USNM1676648</strain>
        <tissue evidence="3">Polyp</tissue>
    </source>
</reference>
<dbReference type="InterPro" id="IPR009003">
    <property type="entry name" value="Peptidase_S1_PA"/>
</dbReference>
<evidence type="ECO:0000313" key="4">
    <source>
        <dbReference type="Proteomes" id="UP001163046"/>
    </source>
</evidence>
<dbReference type="PANTHER" id="PTHR36234:SF5">
    <property type="entry name" value="LYSYL ENDOPEPTIDASE"/>
    <property type="match status" value="1"/>
</dbReference>
<dbReference type="SMART" id="SM00005">
    <property type="entry name" value="DEATH"/>
    <property type="match status" value="1"/>
</dbReference>
<keyword evidence="4" id="KW-1185">Reference proteome</keyword>
<dbReference type="InterPro" id="IPR043504">
    <property type="entry name" value="Peptidase_S1_PA_chymotrypsin"/>
</dbReference>
<dbReference type="SUPFAM" id="SSF47986">
    <property type="entry name" value="DEATH domain"/>
    <property type="match status" value="1"/>
</dbReference>
<dbReference type="EMBL" id="MU827305">
    <property type="protein sequence ID" value="KAJ7363448.1"/>
    <property type="molecule type" value="Genomic_DNA"/>
</dbReference>
<proteinExistence type="predicted"/>
<comment type="caution">
    <text evidence="3">The sequence shown here is derived from an EMBL/GenBank/DDBJ whole genome shotgun (WGS) entry which is preliminary data.</text>
</comment>
<dbReference type="SUPFAM" id="SSF50494">
    <property type="entry name" value="Trypsin-like serine proteases"/>
    <property type="match status" value="1"/>
</dbReference>
<feature type="region of interest" description="Disordered" evidence="1">
    <location>
        <begin position="223"/>
        <end position="261"/>
    </location>
</feature>
<dbReference type="PROSITE" id="PS50017">
    <property type="entry name" value="DEATH_DOMAIN"/>
    <property type="match status" value="1"/>
</dbReference>
<dbReference type="InterPro" id="IPR011029">
    <property type="entry name" value="DEATH-like_dom_sf"/>
</dbReference>
<evidence type="ECO:0000256" key="1">
    <source>
        <dbReference type="SAM" id="MobiDB-lite"/>
    </source>
</evidence>
<dbReference type="Pfam" id="PF00531">
    <property type="entry name" value="Death"/>
    <property type="match status" value="1"/>
</dbReference>
<dbReference type="GO" id="GO:0007165">
    <property type="term" value="P:signal transduction"/>
    <property type="evidence" value="ECO:0007669"/>
    <property type="project" value="InterPro"/>
</dbReference>
<accession>A0A9W9YR36</accession>
<protein>
    <recommendedName>
        <fullName evidence="2">Death domain-containing protein</fullName>
    </recommendedName>
</protein>
<dbReference type="Proteomes" id="UP001163046">
    <property type="component" value="Unassembled WGS sequence"/>
</dbReference>
<evidence type="ECO:0000259" key="2">
    <source>
        <dbReference type="PROSITE" id="PS50017"/>
    </source>
</evidence>
<dbReference type="InterPro" id="IPR000488">
    <property type="entry name" value="Death_dom"/>
</dbReference>